<evidence type="ECO:0000313" key="2">
    <source>
        <dbReference type="EMBL" id="KJD43403.1"/>
    </source>
</evidence>
<reference evidence="2 3" key="1">
    <citation type="submission" date="2014-11" db="EMBL/GenBank/DDBJ databases">
        <title>Draft Genome Sequences of Paenibacillus polymyxa NRRL B-30509 and Paenibacillus terrae NRRL B-30644, Strains from a Poultry Environment that Produce Tridecaptin A and Paenicidins.</title>
        <authorList>
            <person name="van Belkum M.J."/>
            <person name="Lohans C.T."/>
            <person name="Vederas J.C."/>
        </authorList>
    </citation>
    <scope>NUCLEOTIDE SEQUENCE [LARGE SCALE GENOMIC DNA]</scope>
    <source>
        <strain evidence="2 3">NRRL B-30644</strain>
    </source>
</reference>
<organism evidence="2 3">
    <name type="scientific">Paenibacillus terrae</name>
    <dbReference type="NCBI Taxonomy" id="159743"/>
    <lineage>
        <taxon>Bacteria</taxon>
        <taxon>Bacillati</taxon>
        <taxon>Bacillota</taxon>
        <taxon>Bacilli</taxon>
        <taxon>Bacillales</taxon>
        <taxon>Paenibacillaceae</taxon>
        <taxon>Paenibacillus</taxon>
    </lineage>
</organism>
<feature type="chain" id="PRO_5002326049" evidence="1">
    <location>
        <begin position="27"/>
        <end position="184"/>
    </location>
</feature>
<dbReference type="OrthoDB" id="2082320at2"/>
<proteinExistence type="predicted"/>
<dbReference type="EMBL" id="JTHP01000058">
    <property type="protein sequence ID" value="KJD43403.1"/>
    <property type="molecule type" value="Genomic_DNA"/>
</dbReference>
<dbReference type="Proteomes" id="UP000032534">
    <property type="component" value="Unassembled WGS sequence"/>
</dbReference>
<keyword evidence="3" id="KW-1185">Reference proteome</keyword>
<dbReference type="RefSeq" id="WP_044648264.1">
    <property type="nucleotide sequence ID" value="NZ_JTHP01000058.1"/>
</dbReference>
<gene>
    <name evidence="2" type="ORF">QD47_22700</name>
</gene>
<dbReference type="AlphaFoldDB" id="A0A0D7WXF4"/>
<comment type="caution">
    <text evidence="2">The sequence shown here is derived from an EMBL/GenBank/DDBJ whole genome shotgun (WGS) entry which is preliminary data.</text>
</comment>
<accession>A0A0D7WXF4</accession>
<sequence length="184" mass="20900">MVQSISKLLGALLAVLLLYIVPAAQAAERQDDISGLNTYHSTVRFVDMVRTKGYITPTMYNDFMRELELTGNTYEVELEHMHKKYVPDYADYAKPDTFLGYYASVYDGYYNPQILPVLFPDNQQPKSDQTRRYSIMSGDYFTVRVHNTNRTPADLYKSWLLGGADSGKPAVTASYGGMVLNEDY</sequence>
<protein>
    <submittedName>
        <fullName evidence="2">Uncharacterized protein</fullName>
    </submittedName>
</protein>
<keyword evidence="1" id="KW-0732">Signal</keyword>
<name>A0A0D7WXF4_9BACL</name>
<evidence type="ECO:0000313" key="3">
    <source>
        <dbReference type="Proteomes" id="UP000032534"/>
    </source>
</evidence>
<feature type="signal peptide" evidence="1">
    <location>
        <begin position="1"/>
        <end position="26"/>
    </location>
</feature>
<evidence type="ECO:0000256" key="1">
    <source>
        <dbReference type="SAM" id="SignalP"/>
    </source>
</evidence>
<dbReference type="PATRIC" id="fig|159743.3.peg.5046"/>